<organism evidence="1 2">
    <name type="scientific">Kibdelosporangium lantanae</name>
    <dbReference type="NCBI Taxonomy" id="1497396"/>
    <lineage>
        <taxon>Bacteria</taxon>
        <taxon>Bacillati</taxon>
        <taxon>Actinomycetota</taxon>
        <taxon>Actinomycetes</taxon>
        <taxon>Pseudonocardiales</taxon>
        <taxon>Pseudonocardiaceae</taxon>
        <taxon>Kibdelosporangium</taxon>
    </lineage>
</organism>
<comment type="caution">
    <text evidence="1">The sequence shown here is derived from an EMBL/GenBank/DDBJ whole genome shotgun (WGS) entry which is preliminary data.</text>
</comment>
<keyword evidence="2" id="KW-1185">Reference proteome</keyword>
<name>A0ABW3MEA3_9PSEU</name>
<sequence length="109" mass="12066">MAPRSVLHGGVEHTHGIDRADLADPANNSVNSHLRWDAVRQRRWHHITTCIAIFVVGMIALTGDHHRAETDTTYVGPLPDVMYTILIQTDPRPVSDWPIPTVRATGSSP</sequence>
<proteinExistence type="predicted"/>
<evidence type="ECO:0000313" key="1">
    <source>
        <dbReference type="EMBL" id="MFD1047320.1"/>
    </source>
</evidence>
<gene>
    <name evidence="1" type="ORF">ACFQ1S_18090</name>
</gene>
<protein>
    <submittedName>
        <fullName evidence="1">Uncharacterized protein</fullName>
    </submittedName>
</protein>
<dbReference type="EMBL" id="JBHTIS010001019">
    <property type="protein sequence ID" value="MFD1047320.1"/>
    <property type="molecule type" value="Genomic_DNA"/>
</dbReference>
<reference evidence="2" key="1">
    <citation type="journal article" date="2019" name="Int. J. Syst. Evol. Microbiol.">
        <title>The Global Catalogue of Microorganisms (GCM) 10K type strain sequencing project: providing services to taxonomists for standard genome sequencing and annotation.</title>
        <authorList>
            <consortium name="The Broad Institute Genomics Platform"/>
            <consortium name="The Broad Institute Genome Sequencing Center for Infectious Disease"/>
            <person name="Wu L."/>
            <person name="Ma J."/>
        </authorList>
    </citation>
    <scope>NUCLEOTIDE SEQUENCE [LARGE SCALE GENOMIC DNA]</scope>
    <source>
        <strain evidence="2">JCM 31486</strain>
    </source>
</reference>
<dbReference type="Proteomes" id="UP001597045">
    <property type="component" value="Unassembled WGS sequence"/>
</dbReference>
<evidence type="ECO:0000313" key="2">
    <source>
        <dbReference type="Proteomes" id="UP001597045"/>
    </source>
</evidence>
<accession>A0ABW3MEA3</accession>